<evidence type="ECO:0000313" key="5">
    <source>
        <dbReference type="EMBL" id="BBF81440.1"/>
    </source>
</evidence>
<dbReference type="RefSeq" id="WP_126422529.1">
    <property type="nucleotide sequence ID" value="NZ_AP018827.1"/>
</dbReference>
<dbReference type="InterPro" id="IPR052700">
    <property type="entry name" value="Carb_kinase_PfkB-like"/>
</dbReference>
<dbReference type="InterPro" id="IPR011611">
    <property type="entry name" value="PfkB_dom"/>
</dbReference>
<dbReference type="Pfam" id="PF00294">
    <property type="entry name" value="PfkB"/>
    <property type="match status" value="1"/>
</dbReference>
<reference evidence="6" key="1">
    <citation type="journal article" date="2017" name="Biotechnol. Biofuels">
        <title>Evaluation of environmental bacterial communities as a factor affecting the growth of duckweed Lemna minor.</title>
        <authorList>
            <person name="Ishizawa H."/>
            <person name="Kuroda M."/>
            <person name="Morikawa M."/>
            <person name="Ike M."/>
        </authorList>
    </citation>
    <scope>NUCLEOTIDE SEQUENCE [LARGE SCALE GENOMIC DNA]</scope>
    <source>
        <strain evidence="6">M6</strain>
    </source>
</reference>
<dbReference type="EMBL" id="AP018827">
    <property type="protein sequence ID" value="BBF81440.1"/>
    <property type="molecule type" value="Genomic_DNA"/>
</dbReference>
<accession>A0A3G9G2B1</accession>
<gene>
    <name evidence="5" type="ORF">EM6_2039</name>
</gene>
<evidence type="ECO:0000256" key="1">
    <source>
        <dbReference type="ARBA" id="ARBA00010688"/>
    </source>
</evidence>
<dbReference type="SUPFAM" id="SSF53613">
    <property type="entry name" value="Ribokinase-like"/>
    <property type="match status" value="1"/>
</dbReference>
<keyword evidence="3 5" id="KW-0418">Kinase</keyword>
<dbReference type="EC" id="2.7.1.45" evidence="5"/>
<sequence>MTKAFTCFGELLIRLSTAGRDPLYTLPELTPYVGGAEANVAVGLARLGHATRMISVVPDNDLGQAAVGQLRYFGVDASRVRTASGRMGLYFLTTGGIHRPSDILYDRAGSAFATADFSAFDWAQLLEGSEWLHVSGVTAALGLNAFQGALKAMQVARTLGIKVSFDCNYRPKLWEAWGGDAPSLIPQLMAQADLIFGGYRDIELVFKTTFAGEAGSHARSRAAADHAFSAFPDLKRLICTRREQVNVDHNRLAGLMYTRSETLETETYDIARIIDRIGGGDAFAAGVLHGILSGKSDQEALNYGIAGGCLKHAMPGDFALATVAELDAFLSDDGFDVKR</sequence>
<name>A0A3G9G2B1_9CAUL</name>
<dbReference type="AlphaFoldDB" id="A0A3G9G2B1"/>
<dbReference type="CDD" id="cd01166">
    <property type="entry name" value="KdgK"/>
    <property type="match status" value="1"/>
</dbReference>
<comment type="similarity">
    <text evidence="1">Belongs to the carbohydrate kinase PfkB family.</text>
</comment>
<evidence type="ECO:0000313" key="6">
    <source>
        <dbReference type="Proteomes" id="UP000278756"/>
    </source>
</evidence>
<keyword evidence="2 5" id="KW-0808">Transferase</keyword>
<evidence type="ECO:0000256" key="3">
    <source>
        <dbReference type="ARBA" id="ARBA00022777"/>
    </source>
</evidence>
<dbReference type="OrthoDB" id="9792663at2"/>
<dbReference type="GO" id="GO:0008673">
    <property type="term" value="F:2-dehydro-3-deoxygluconokinase activity"/>
    <property type="evidence" value="ECO:0007669"/>
    <property type="project" value="UniProtKB-EC"/>
</dbReference>
<proteinExistence type="inferred from homology"/>
<dbReference type="PANTHER" id="PTHR43320:SF2">
    <property type="entry name" value="2-DEHYDRO-3-DEOXYGLUCONOKINASE_2-DEHYDRO-3-DEOXYGALACTONOKINASE"/>
    <property type="match status" value="1"/>
</dbReference>
<protein>
    <submittedName>
        <fullName evidence="5">2-dehydro-3-deoxygluconate kinase</fullName>
        <ecNumber evidence="5">2.7.1.45</ecNumber>
    </submittedName>
</protein>
<reference evidence="6" key="2">
    <citation type="journal article" date="2017" name="Plant Physiol. Biochem.">
        <title>Differential oxidative and antioxidative response of duckweed Lemna minor toward plant growth promoting/inhibiting bacteria.</title>
        <authorList>
            <person name="Ishizawa H."/>
            <person name="Kuroda M."/>
            <person name="Morikawa M."/>
            <person name="Ike M."/>
        </authorList>
    </citation>
    <scope>NUCLEOTIDE SEQUENCE [LARGE SCALE GENOMIC DNA]</scope>
    <source>
        <strain evidence="6">M6</strain>
    </source>
</reference>
<organism evidence="5 6">
    <name type="scientific">Asticcacaulis excentricus</name>
    <dbReference type="NCBI Taxonomy" id="78587"/>
    <lineage>
        <taxon>Bacteria</taxon>
        <taxon>Pseudomonadati</taxon>
        <taxon>Pseudomonadota</taxon>
        <taxon>Alphaproteobacteria</taxon>
        <taxon>Caulobacterales</taxon>
        <taxon>Caulobacteraceae</taxon>
        <taxon>Asticcacaulis</taxon>
    </lineage>
</organism>
<dbReference type="PANTHER" id="PTHR43320">
    <property type="entry name" value="SUGAR KINASE"/>
    <property type="match status" value="1"/>
</dbReference>
<dbReference type="Gene3D" id="3.40.1190.20">
    <property type="match status" value="1"/>
</dbReference>
<evidence type="ECO:0000256" key="2">
    <source>
        <dbReference type="ARBA" id="ARBA00022679"/>
    </source>
</evidence>
<evidence type="ECO:0000259" key="4">
    <source>
        <dbReference type="Pfam" id="PF00294"/>
    </source>
</evidence>
<dbReference type="Proteomes" id="UP000278756">
    <property type="component" value="Chromosome 1"/>
</dbReference>
<feature type="domain" description="Carbohydrate kinase PfkB" evidence="4">
    <location>
        <begin position="6"/>
        <end position="310"/>
    </location>
</feature>
<dbReference type="InterPro" id="IPR029056">
    <property type="entry name" value="Ribokinase-like"/>
</dbReference>